<reference evidence="14 15" key="1">
    <citation type="submission" date="2019-07" db="EMBL/GenBank/DDBJ databases">
        <title>WGS assembly of Gossypium tomentosum.</title>
        <authorList>
            <person name="Chen Z.J."/>
            <person name="Sreedasyam A."/>
            <person name="Ando A."/>
            <person name="Song Q."/>
            <person name="De L."/>
            <person name="Hulse-Kemp A."/>
            <person name="Ding M."/>
            <person name="Ye W."/>
            <person name="Kirkbride R."/>
            <person name="Jenkins J."/>
            <person name="Plott C."/>
            <person name="Lovell J."/>
            <person name="Lin Y.-M."/>
            <person name="Vaughn R."/>
            <person name="Liu B."/>
            <person name="Li W."/>
            <person name="Simpson S."/>
            <person name="Scheffler B."/>
            <person name="Saski C."/>
            <person name="Grover C."/>
            <person name="Hu G."/>
            <person name="Conover J."/>
            <person name="Carlson J."/>
            <person name="Shu S."/>
            <person name="Boston L."/>
            <person name="Williams M."/>
            <person name="Peterson D."/>
            <person name="Mcgee K."/>
            <person name="Jones D."/>
            <person name="Wendel J."/>
            <person name="Stelly D."/>
            <person name="Grimwood J."/>
            <person name="Schmutz J."/>
        </authorList>
    </citation>
    <scope>NUCLEOTIDE SEQUENCE [LARGE SCALE GENOMIC DNA]</scope>
    <source>
        <strain evidence="14">7179.01</strain>
    </source>
</reference>
<feature type="transmembrane region" description="Helical" evidence="10">
    <location>
        <begin position="147"/>
        <end position="166"/>
    </location>
</feature>
<feature type="transmembrane region" description="Helical" evidence="10">
    <location>
        <begin position="500"/>
        <end position="522"/>
    </location>
</feature>
<evidence type="ECO:0000256" key="4">
    <source>
        <dbReference type="ARBA" id="ARBA00022692"/>
    </source>
</evidence>
<feature type="domain" description="CSC1/OSCA1-like cytosolic" evidence="13">
    <location>
        <begin position="189"/>
        <end position="356"/>
    </location>
</feature>
<dbReference type="Pfam" id="PF02714">
    <property type="entry name" value="RSN1_7TM"/>
    <property type="match status" value="1"/>
</dbReference>
<dbReference type="PANTHER" id="PTHR13018">
    <property type="entry name" value="PROBABLE MEMBRANE PROTEIN DUF221-RELATED"/>
    <property type="match status" value="1"/>
</dbReference>
<evidence type="ECO:0000256" key="1">
    <source>
        <dbReference type="ARBA" id="ARBA00004141"/>
    </source>
</evidence>
<feature type="transmembrane region" description="Helical" evidence="10">
    <location>
        <begin position="461"/>
        <end position="480"/>
    </location>
</feature>
<keyword evidence="3" id="KW-0813">Transport</keyword>
<proteinExistence type="inferred from homology"/>
<evidence type="ECO:0000256" key="3">
    <source>
        <dbReference type="ARBA" id="ARBA00022448"/>
    </source>
</evidence>
<keyword evidence="8 10" id="KW-0472">Membrane</keyword>
<dbReference type="InterPro" id="IPR003864">
    <property type="entry name" value="CSC1/OSCA1-like_7TM"/>
</dbReference>
<keyword evidence="6 10" id="KW-1133">Transmembrane helix</keyword>
<feature type="transmembrane region" description="Helical" evidence="10">
    <location>
        <begin position="82"/>
        <end position="107"/>
    </location>
</feature>
<dbReference type="InterPro" id="IPR032880">
    <property type="entry name" value="CSC1/OSCA1-like_N"/>
</dbReference>
<name>A0A5D2Q513_GOSTO</name>
<sequence length="725" mass="82576">MEFSSFLTSLGTSFTIFIILMLLFTWLSAKRGNAVVYYPNRILKGLEPWEGGLKTRNPLAWIREALSSTEQDIINMSGIDTAVYFVFLGTVLGILVLSGVVLLLVLLPTASTDDEVKKNAKSTTSKGTFNDLDKLSMANIEERSPRLWAFLIAVYWVSLVTYVLSWKAYKHVSALRANALMSPEVKPEQFAVLVRDLPDVTPGQTSKEQVDSYFKSIYPDTFYRSLVLTNNRKVDKIWAELEGYRKKLARTEAIYEESRRKGNSEGKRPTNKTGFLGLCGKQVDSIEYYNEKIKKMTQKLEAEQKVTLREKQLGAALVFFTDRVTAALAAQSLHAQMVDKWTVTDAPEPRQLIWTNLTIKFFVRIVRQYMVYVLVFLTIVFYMIPIGFISAITTLENLRKLLPFLKPIVDQVQIKTVLEAYLPQLALIIFLALLPMFLLFLSKIEGIPSGSHVIRAASGKYFYFSVLNVFIGVTIGGTLFDTLKSVEEEPNSLVPLLAKSLPGNATFFITFVALKFFVGYGLELSRLFPLIIYHLRRKYLCKSEAEIREAWFPGDISYATRVPSDMLIITIVLCYSVIAPVIIPFGVLYFALGWLVLRNQALKVYVPSYESYGRMWPHMHTRIMGALLLYQVTMLGYFGVIQFYYTPILIPLPILSLLFYYVCRRKFYNAFCHTALEVASQELKETPNMELIFRSYIPPSLIPEKQEDEQFEGALSRVSRTGSFV</sequence>
<keyword evidence="4 10" id="KW-0812">Transmembrane</keyword>
<feature type="transmembrane region" description="Helical" evidence="10">
    <location>
        <begin position="6"/>
        <end position="27"/>
    </location>
</feature>
<dbReference type="PANTHER" id="PTHR13018:SF100">
    <property type="entry name" value="CSC1-LIKE PROTEIN ERD4"/>
    <property type="match status" value="1"/>
</dbReference>
<evidence type="ECO:0000259" key="13">
    <source>
        <dbReference type="Pfam" id="PF14703"/>
    </source>
</evidence>
<evidence type="ECO:0000259" key="11">
    <source>
        <dbReference type="Pfam" id="PF02714"/>
    </source>
</evidence>
<evidence type="ECO:0000256" key="9">
    <source>
        <dbReference type="ARBA" id="ARBA00023303"/>
    </source>
</evidence>
<comment type="subcellular location">
    <subcellularLocation>
        <location evidence="1">Membrane</location>
        <topology evidence="1">Multi-pass membrane protein</topology>
    </subcellularLocation>
</comment>
<feature type="transmembrane region" description="Helical" evidence="10">
    <location>
        <begin position="643"/>
        <end position="663"/>
    </location>
</feature>
<evidence type="ECO:0000256" key="6">
    <source>
        <dbReference type="ARBA" id="ARBA00022989"/>
    </source>
</evidence>
<dbReference type="InterPro" id="IPR027815">
    <property type="entry name" value="CSC1/OSCA1-like_cyt"/>
</dbReference>
<dbReference type="Pfam" id="PF14703">
    <property type="entry name" value="PHM7_cyt"/>
    <property type="match status" value="1"/>
</dbReference>
<feature type="transmembrane region" description="Helical" evidence="10">
    <location>
        <begin position="421"/>
        <end position="441"/>
    </location>
</feature>
<accession>A0A5D2Q513</accession>
<keyword evidence="5" id="KW-0106">Calcium</keyword>
<evidence type="ECO:0000256" key="5">
    <source>
        <dbReference type="ARBA" id="ARBA00022837"/>
    </source>
</evidence>
<comment type="similarity">
    <text evidence="2">Belongs to the CSC1 (TC 1.A.17) family.</text>
</comment>
<keyword evidence="9" id="KW-0407">Ion channel</keyword>
<dbReference type="GO" id="GO:0005886">
    <property type="term" value="C:plasma membrane"/>
    <property type="evidence" value="ECO:0007669"/>
    <property type="project" value="TreeGrafter"/>
</dbReference>
<evidence type="ECO:0000313" key="15">
    <source>
        <dbReference type="Proteomes" id="UP000322667"/>
    </source>
</evidence>
<evidence type="ECO:0000313" key="14">
    <source>
        <dbReference type="EMBL" id="TYI23466.1"/>
    </source>
</evidence>
<evidence type="ECO:0000256" key="8">
    <source>
        <dbReference type="ARBA" id="ARBA00023136"/>
    </source>
</evidence>
<feature type="domain" description="CSC1/OSCA1-like N-terminal transmembrane" evidence="12">
    <location>
        <begin position="5"/>
        <end position="167"/>
    </location>
</feature>
<protein>
    <recommendedName>
        <fullName evidence="16">CSC1-like protein ERD4</fullName>
    </recommendedName>
</protein>
<gene>
    <name evidence="14" type="ORF">ES332_A06G167500v1</name>
</gene>
<evidence type="ECO:0000256" key="10">
    <source>
        <dbReference type="SAM" id="Phobius"/>
    </source>
</evidence>
<dbReference type="Proteomes" id="UP000322667">
    <property type="component" value="Chromosome A06"/>
</dbReference>
<dbReference type="InterPro" id="IPR045122">
    <property type="entry name" value="Csc1-like"/>
</dbReference>
<evidence type="ECO:0000256" key="7">
    <source>
        <dbReference type="ARBA" id="ARBA00023065"/>
    </source>
</evidence>
<keyword evidence="15" id="KW-1185">Reference proteome</keyword>
<feature type="domain" description="CSC1/OSCA1-like 7TM region" evidence="11">
    <location>
        <begin position="367"/>
        <end position="638"/>
    </location>
</feature>
<evidence type="ECO:0000256" key="2">
    <source>
        <dbReference type="ARBA" id="ARBA00007779"/>
    </source>
</evidence>
<evidence type="ECO:0000259" key="12">
    <source>
        <dbReference type="Pfam" id="PF13967"/>
    </source>
</evidence>
<dbReference type="Pfam" id="PF13967">
    <property type="entry name" value="RSN1_TM"/>
    <property type="match status" value="1"/>
</dbReference>
<dbReference type="AlphaFoldDB" id="A0A5D2Q513"/>
<keyword evidence="7" id="KW-0406">Ion transport</keyword>
<organism evidence="14 15">
    <name type="scientific">Gossypium tomentosum</name>
    <name type="common">Hawaiian cotton</name>
    <name type="synonym">Gossypium sandvicense</name>
    <dbReference type="NCBI Taxonomy" id="34277"/>
    <lineage>
        <taxon>Eukaryota</taxon>
        <taxon>Viridiplantae</taxon>
        <taxon>Streptophyta</taxon>
        <taxon>Embryophyta</taxon>
        <taxon>Tracheophyta</taxon>
        <taxon>Spermatophyta</taxon>
        <taxon>Magnoliopsida</taxon>
        <taxon>eudicotyledons</taxon>
        <taxon>Gunneridae</taxon>
        <taxon>Pentapetalae</taxon>
        <taxon>rosids</taxon>
        <taxon>malvids</taxon>
        <taxon>Malvales</taxon>
        <taxon>Malvaceae</taxon>
        <taxon>Malvoideae</taxon>
        <taxon>Gossypium</taxon>
    </lineage>
</organism>
<feature type="transmembrane region" description="Helical" evidence="10">
    <location>
        <begin position="567"/>
        <end position="597"/>
    </location>
</feature>
<dbReference type="EMBL" id="CM017615">
    <property type="protein sequence ID" value="TYI23466.1"/>
    <property type="molecule type" value="Genomic_DNA"/>
</dbReference>
<feature type="transmembrane region" description="Helical" evidence="10">
    <location>
        <begin position="369"/>
        <end position="392"/>
    </location>
</feature>
<dbReference type="GO" id="GO:0005227">
    <property type="term" value="F:calcium-activated cation channel activity"/>
    <property type="evidence" value="ECO:0007669"/>
    <property type="project" value="InterPro"/>
</dbReference>
<evidence type="ECO:0008006" key="16">
    <source>
        <dbReference type="Google" id="ProtNLM"/>
    </source>
</evidence>